<dbReference type="PANTHER" id="PTHR24409">
    <property type="entry name" value="ZINC FINGER PROTEIN 142"/>
    <property type="match status" value="1"/>
</dbReference>
<dbReference type="PANTHER" id="PTHR24409:SF295">
    <property type="entry name" value="AZ2-RELATED"/>
    <property type="match status" value="1"/>
</dbReference>
<keyword evidence="8" id="KW-1185">Reference proteome</keyword>
<dbReference type="Pfam" id="PF00096">
    <property type="entry name" value="zf-C2H2"/>
    <property type="match status" value="1"/>
</dbReference>
<proteinExistence type="predicted"/>
<evidence type="ECO:0000256" key="4">
    <source>
        <dbReference type="ARBA" id="ARBA00022833"/>
    </source>
</evidence>
<comment type="caution">
    <text evidence="7">The sequence shown here is derived from an EMBL/GenBank/DDBJ whole genome shotgun (WGS) entry which is preliminary data.</text>
</comment>
<dbReference type="SMART" id="SM00355">
    <property type="entry name" value="ZnF_C2H2"/>
    <property type="match status" value="7"/>
</dbReference>
<dbReference type="InterPro" id="IPR013087">
    <property type="entry name" value="Znf_C2H2_type"/>
</dbReference>
<reference evidence="7" key="1">
    <citation type="journal article" date="2023" name="Insect Mol. Biol.">
        <title>Genome sequencing provides insights into the evolution of gene families encoding plant cell wall-degrading enzymes in longhorned beetles.</title>
        <authorList>
            <person name="Shin N.R."/>
            <person name="Okamura Y."/>
            <person name="Kirsch R."/>
            <person name="Pauchet Y."/>
        </authorList>
    </citation>
    <scope>NUCLEOTIDE SEQUENCE</scope>
    <source>
        <strain evidence="7">AMC_N1</strain>
    </source>
</reference>
<dbReference type="InterPro" id="IPR036236">
    <property type="entry name" value="Znf_C2H2_sf"/>
</dbReference>
<organism evidence="7 8">
    <name type="scientific">Aromia moschata</name>
    <dbReference type="NCBI Taxonomy" id="1265417"/>
    <lineage>
        <taxon>Eukaryota</taxon>
        <taxon>Metazoa</taxon>
        <taxon>Ecdysozoa</taxon>
        <taxon>Arthropoda</taxon>
        <taxon>Hexapoda</taxon>
        <taxon>Insecta</taxon>
        <taxon>Pterygota</taxon>
        <taxon>Neoptera</taxon>
        <taxon>Endopterygota</taxon>
        <taxon>Coleoptera</taxon>
        <taxon>Polyphaga</taxon>
        <taxon>Cucujiformia</taxon>
        <taxon>Chrysomeloidea</taxon>
        <taxon>Cerambycidae</taxon>
        <taxon>Cerambycinae</taxon>
        <taxon>Callichromatini</taxon>
        <taxon>Aromia</taxon>
    </lineage>
</organism>
<name>A0AAV8XII0_9CUCU</name>
<dbReference type="GO" id="GO:0000977">
    <property type="term" value="F:RNA polymerase II transcription regulatory region sequence-specific DNA binding"/>
    <property type="evidence" value="ECO:0007669"/>
    <property type="project" value="TreeGrafter"/>
</dbReference>
<dbReference type="GO" id="GO:0005634">
    <property type="term" value="C:nucleus"/>
    <property type="evidence" value="ECO:0007669"/>
    <property type="project" value="TreeGrafter"/>
</dbReference>
<dbReference type="PROSITE" id="PS50157">
    <property type="entry name" value="ZINC_FINGER_C2H2_2"/>
    <property type="match status" value="7"/>
</dbReference>
<feature type="domain" description="C2H2-type" evidence="6">
    <location>
        <begin position="271"/>
        <end position="298"/>
    </location>
</feature>
<evidence type="ECO:0000313" key="7">
    <source>
        <dbReference type="EMBL" id="KAJ8938272.1"/>
    </source>
</evidence>
<dbReference type="Gene3D" id="3.30.160.60">
    <property type="entry name" value="Classic Zinc Finger"/>
    <property type="match status" value="3"/>
</dbReference>
<dbReference type="EMBL" id="JAPWTK010000571">
    <property type="protein sequence ID" value="KAJ8938272.1"/>
    <property type="molecule type" value="Genomic_DNA"/>
</dbReference>
<keyword evidence="3 5" id="KW-0863">Zinc-finger</keyword>
<evidence type="ECO:0000256" key="3">
    <source>
        <dbReference type="ARBA" id="ARBA00022771"/>
    </source>
</evidence>
<feature type="domain" description="C2H2-type" evidence="6">
    <location>
        <begin position="302"/>
        <end position="329"/>
    </location>
</feature>
<dbReference type="Proteomes" id="UP001162162">
    <property type="component" value="Unassembled WGS sequence"/>
</dbReference>
<protein>
    <recommendedName>
        <fullName evidence="6">C2H2-type domain-containing protein</fullName>
    </recommendedName>
</protein>
<sequence length="386" mass="45452">MEVDTKEIAYIKENSGPDTLRNSENVTCQLCLKRDRCLDLNVLNENFGEDITAKCIPELDIKFTRDPKICLSCQTSLVNYYQFLTKFLAKQENTVECHDRETCLTIKSEELDIKTEEEEYDWNTNNSLSLFHLNAIPSEDTQMKYFVDKSYKQETSHTSIKSEPNKDASEVTTYDCRFCSYKAKRKSRLTRHMLIHKDDSEVTTYDCSFCSYKAKQKCDLTRHLLVHKDASEITTYDCSFCSYKTKRKYYLNTHMLIHKDASEDASEVTTYDCRFCSYKAKRKSRLTRHMLIHKDDSEVTTYDCSFCSYKAKQKCDLTRHLLVHKDASEITTYDCSFCSYKTKRKYYLNTHMLIHKDASEVTTYQCALCPFKTKRKDHLNRHKLIH</sequence>
<dbReference type="GO" id="GO:0000981">
    <property type="term" value="F:DNA-binding transcription factor activity, RNA polymerase II-specific"/>
    <property type="evidence" value="ECO:0007669"/>
    <property type="project" value="TreeGrafter"/>
</dbReference>
<feature type="domain" description="C2H2-type" evidence="6">
    <location>
        <begin position="333"/>
        <end position="360"/>
    </location>
</feature>
<feature type="domain" description="C2H2-type" evidence="6">
    <location>
        <begin position="236"/>
        <end position="263"/>
    </location>
</feature>
<dbReference type="AlphaFoldDB" id="A0AAV8XII0"/>
<dbReference type="GO" id="GO:0008270">
    <property type="term" value="F:zinc ion binding"/>
    <property type="evidence" value="ECO:0007669"/>
    <property type="project" value="UniProtKB-KW"/>
</dbReference>
<feature type="domain" description="C2H2-type" evidence="6">
    <location>
        <begin position="364"/>
        <end position="386"/>
    </location>
</feature>
<keyword evidence="2" id="KW-0677">Repeat</keyword>
<keyword evidence="1" id="KW-0479">Metal-binding</keyword>
<accession>A0AAV8XII0</accession>
<evidence type="ECO:0000256" key="2">
    <source>
        <dbReference type="ARBA" id="ARBA00022737"/>
    </source>
</evidence>
<gene>
    <name evidence="7" type="ORF">NQ318_004945</name>
</gene>
<evidence type="ECO:0000256" key="1">
    <source>
        <dbReference type="ARBA" id="ARBA00022723"/>
    </source>
</evidence>
<feature type="domain" description="C2H2-type" evidence="6">
    <location>
        <begin position="205"/>
        <end position="232"/>
    </location>
</feature>
<evidence type="ECO:0000256" key="5">
    <source>
        <dbReference type="PROSITE-ProRule" id="PRU00042"/>
    </source>
</evidence>
<keyword evidence="4" id="KW-0862">Zinc</keyword>
<evidence type="ECO:0000313" key="8">
    <source>
        <dbReference type="Proteomes" id="UP001162162"/>
    </source>
</evidence>
<evidence type="ECO:0000259" key="6">
    <source>
        <dbReference type="PROSITE" id="PS50157"/>
    </source>
</evidence>
<feature type="domain" description="C2H2-type" evidence="6">
    <location>
        <begin position="174"/>
        <end position="201"/>
    </location>
</feature>
<dbReference type="SUPFAM" id="SSF57667">
    <property type="entry name" value="beta-beta-alpha zinc fingers"/>
    <property type="match status" value="3"/>
</dbReference>